<feature type="transmembrane region" description="Helical" evidence="2">
    <location>
        <begin position="26"/>
        <end position="44"/>
    </location>
</feature>
<name>A0A7X0H2Z2_9BACT</name>
<dbReference type="EMBL" id="JACHGY010000001">
    <property type="protein sequence ID" value="MBB6428322.1"/>
    <property type="molecule type" value="Genomic_DNA"/>
</dbReference>
<protein>
    <submittedName>
        <fullName evidence="3">Uncharacterized protein</fullName>
    </submittedName>
</protein>
<dbReference type="Proteomes" id="UP000541810">
    <property type="component" value="Unassembled WGS sequence"/>
</dbReference>
<dbReference type="RefSeq" id="WP_184675350.1">
    <property type="nucleotide sequence ID" value="NZ_JACHGY010000001.1"/>
</dbReference>
<dbReference type="InterPro" id="IPR021455">
    <property type="entry name" value="DUF3106"/>
</dbReference>
<accession>A0A7X0H2Z2</accession>
<dbReference type="AlphaFoldDB" id="A0A7X0H2Z2"/>
<evidence type="ECO:0000313" key="3">
    <source>
        <dbReference type="EMBL" id="MBB6428322.1"/>
    </source>
</evidence>
<keyword evidence="2" id="KW-1133">Transmembrane helix</keyword>
<feature type="compositionally biased region" description="Basic and acidic residues" evidence="1">
    <location>
        <begin position="142"/>
        <end position="166"/>
    </location>
</feature>
<keyword evidence="2" id="KW-0812">Transmembrane</keyword>
<keyword evidence="2" id="KW-0472">Membrane</keyword>
<comment type="caution">
    <text evidence="3">The sequence shown here is derived from an EMBL/GenBank/DDBJ whole genome shotgun (WGS) entry which is preliminary data.</text>
</comment>
<sequence>MPGKLSVQEVDVKAERRKALLRRGSLVIGGAVVVAVVGGASWYLTPPAMPETIEEAQALVQSPRFDRLSKEAKQPYYDVIREQYGSLDPETRKQLRAEDEKLAEAMRDARMIQFRSMLVGLADMPPEEREELASRFRGNRPGGDRPEPSAEEQAERADRLRDHISDRMANGDSQMNQLMREMFSQKYKKQK</sequence>
<dbReference type="Pfam" id="PF11304">
    <property type="entry name" value="DUF3106"/>
    <property type="match status" value="1"/>
</dbReference>
<feature type="region of interest" description="Disordered" evidence="1">
    <location>
        <begin position="123"/>
        <end position="191"/>
    </location>
</feature>
<organism evidence="3 4">
    <name type="scientific">Algisphaera agarilytica</name>
    <dbReference type="NCBI Taxonomy" id="1385975"/>
    <lineage>
        <taxon>Bacteria</taxon>
        <taxon>Pseudomonadati</taxon>
        <taxon>Planctomycetota</taxon>
        <taxon>Phycisphaerae</taxon>
        <taxon>Phycisphaerales</taxon>
        <taxon>Phycisphaeraceae</taxon>
        <taxon>Algisphaera</taxon>
    </lineage>
</organism>
<evidence type="ECO:0000256" key="2">
    <source>
        <dbReference type="SAM" id="Phobius"/>
    </source>
</evidence>
<keyword evidence="4" id="KW-1185">Reference proteome</keyword>
<evidence type="ECO:0000313" key="4">
    <source>
        <dbReference type="Proteomes" id="UP000541810"/>
    </source>
</evidence>
<gene>
    <name evidence="3" type="ORF">HNQ40_000128</name>
</gene>
<evidence type="ECO:0000256" key="1">
    <source>
        <dbReference type="SAM" id="MobiDB-lite"/>
    </source>
</evidence>
<reference evidence="3 4" key="1">
    <citation type="submission" date="2020-08" db="EMBL/GenBank/DDBJ databases">
        <title>Genomic Encyclopedia of Type Strains, Phase IV (KMG-IV): sequencing the most valuable type-strain genomes for metagenomic binning, comparative biology and taxonomic classification.</title>
        <authorList>
            <person name="Goeker M."/>
        </authorList>
    </citation>
    <scope>NUCLEOTIDE SEQUENCE [LARGE SCALE GENOMIC DNA]</scope>
    <source>
        <strain evidence="3 4">DSM 103725</strain>
    </source>
</reference>
<proteinExistence type="predicted"/>